<dbReference type="AlphaFoldDB" id="A0AAV7KQ96"/>
<name>A0AAV7KQ96_PLEWA</name>
<proteinExistence type="predicted"/>
<reference evidence="2" key="1">
    <citation type="journal article" date="2022" name="bioRxiv">
        <title>Sequencing and chromosome-scale assembly of the giantPleurodeles waltlgenome.</title>
        <authorList>
            <person name="Brown T."/>
            <person name="Elewa A."/>
            <person name="Iarovenko S."/>
            <person name="Subramanian E."/>
            <person name="Araus A.J."/>
            <person name="Petzold A."/>
            <person name="Susuki M."/>
            <person name="Suzuki K.-i.T."/>
            <person name="Hayashi T."/>
            <person name="Toyoda A."/>
            <person name="Oliveira C."/>
            <person name="Osipova E."/>
            <person name="Leigh N.D."/>
            <person name="Simon A."/>
            <person name="Yun M.H."/>
        </authorList>
    </citation>
    <scope>NUCLEOTIDE SEQUENCE</scope>
    <source>
        <strain evidence="2">20211129_DDA</strain>
        <tissue evidence="2">Liver</tissue>
    </source>
</reference>
<evidence type="ECO:0000313" key="2">
    <source>
        <dbReference type="EMBL" id="KAJ1080993.1"/>
    </source>
</evidence>
<evidence type="ECO:0000313" key="3">
    <source>
        <dbReference type="Proteomes" id="UP001066276"/>
    </source>
</evidence>
<evidence type="ECO:0000256" key="1">
    <source>
        <dbReference type="SAM" id="MobiDB-lite"/>
    </source>
</evidence>
<keyword evidence="3" id="KW-1185">Reference proteome</keyword>
<gene>
    <name evidence="2" type="ORF">NDU88_001180</name>
</gene>
<comment type="caution">
    <text evidence="2">The sequence shown here is derived from an EMBL/GenBank/DDBJ whole genome shotgun (WGS) entry which is preliminary data.</text>
</comment>
<feature type="compositionally biased region" description="Basic and acidic residues" evidence="1">
    <location>
        <begin position="1"/>
        <end position="17"/>
    </location>
</feature>
<sequence>MGKTGKKEVVGKADAQRTRALSFPTERPRIGTDGDPPGNPSLGDIMQAITFTREGLETKINSLAVDLDQLRKGQRRLAERVTATEQTMGGLSPGLTAAEARITKLEKQTEVLVVRAKDVENRSRRNNIRIRPPRAGWSV</sequence>
<feature type="region of interest" description="Disordered" evidence="1">
    <location>
        <begin position="1"/>
        <end position="41"/>
    </location>
</feature>
<organism evidence="2 3">
    <name type="scientific">Pleurodeles waltl</name>
    <name type="common">Iberian ribbed newt</name>
    <dbReference type="NCBI Taxonomy" id="8319"/>
    <lineage>
        <taxon>Eukaryota</taxon>
        <taxon>Metazoa</taxon>
        <taxon>Chordata</taxon>
        <taxon>Craniata</taxon>
        <taxon>Vertebrata</taxon>
        <taxon>Euteleostomi</taxon>
        <taxon>Amphibia</taxon>
        <taxon>Batrachia</taxon>
        <taxon>Caudata</taxon>
        <taxon>Salamandroidea</taxon>
        <taxon>Salamandridae</taxon>
        <taxon>Pleurodelinae</taxon>
        <taxon>Pleurodeles</taxon>
    </lineage>
</organism>
<dbReference type="Proteomes" id="UP001066276">
    <property type="component" value="Chromosome 12"/>
</dbReference>
<accession>A0AAV7KQ96</accession>
<dbReference type="EMBL" id="JANPWB010000016">
    <property type="protein sequence ID" value="KAJ1080993.1"/>
    <property type="molecule type" value="Genomic_DNA"/>
</dbReference>
<protein>
    <submittedName>
        <fullName evidence="2">Uncharacterized protein</fullName>
    </submittedName>
</protein>